<evidence type="ECO:0000313" key="12">
    <source>
        <dbReference type="Proteomes" id="UP000664132"/>
    </source>
</evidence>
<keyword evidence="6" id="KW-1015">Disulfide bond</keyword>
<feature type="transmembrane region" description="Helical" evidence="8">
    <location>
        <begin position="460"/>
        <end position="484"/>
    </location>
</feature>
<proteinExistence type="inferred from homology"/>
<dbReference type="InterPro" id="IPR033876">
    <property type="entry name" value="SAP-like"/>
</dbReference>
<dbReference type="SUPFAM" id="SSF50630">
    <property type="entry name" value="Acid proteases"/>
    <property type="match status" value="1"/>
</dbReference>
<dbReference type="OrthoDB" id="771136at2759"/>
<keyword evidence="8" id="KW-0812">Transmembrane</keyword>
<dbReference type="InterPro" id="IPR021109">
    <property type="entry name" value="Peptidase_aspartic_dom_sf"/>
</dbReference>
<gene>
    <name evidence="11" type="ORF">IFR04_005180</name>
</gene>
<dbReference type="AlphaFoldDB" id="A0A8H7THD2"/>
<dbReference type="InterPro" id="IPR001461">
    <property type="entry name" value="Aspartic_peptidase_A1"/>
</dbReference>
<dbReference type="Gene3D" id="2.40.70.10">
    <property type="entry name" value="Acid Proteases"/>
    <property type="match status" value="2"/>
</dbReference>
<dbReference type="CDD" id="cd12087">
    <property type="entry name" value="TM_EGFR-like"/>
    <property type="match status" value="1"/>
</dbReference>
<feature type="domain" description="Peptidase A1" evidence="10">
    <location>
        <begin position="65"/>
        <end position="396"/>
    </location>
</feature>
<accession>A0A8H7THD2</accession>
<feature type="disulfide bond" evidence="6">
    <location>
        <begin position="314"/>
        <end position="359"/>
    </location>
</feature>
<feature type="region of interest" description="Disordered" evidence="7">
    <location>
        <begin position="491"/>
        <end position="511"/>
    </location>
</feature>
<evidence type="ECO:0000256" key="3">
    <source>
        <dbReference type="ARBA" id="ARBA00022729"/>
    </source>
</evidence>
<dbReference type="GO" id="GO:0006508">
    <property type="term" value="P:proteolysis"/>
    <property type="evidence" value="ECO:0007669"/>
    <property type="project" value="UniProtKB-KW"/>
</dbReference>
<dbReference type="PANTHER" id="PTHR47966">
    <property type="entry name" value="BETA-SITE APP-CLEAVING ENZYME, ISOFORM A-RELATED"/>
    <property type="match status" value="1"/>
</dbReference>
<dbReference type="PANTHER" id="PTHR47966:SF65">
    <property type="entry name" value="ASPARTIC-TYPE ENDOPEPTIDASE"/>
    <property type="match status" value="1"/>
</dbReference>
<feature type="compositionally biased region" description="Low complexity" evidence="7">
    <location>
        <begin position="420"/>
        <end position="435"/>
    </location>
</feature>
<evidence type="ECO:0000256" key="8">
    <source>
        <dbReference type="SAM" id="Phobius"/>
    </source>
</evidence>
<keyword evidence="2" id="KW-0645">Protease</keyword>
<feature type="signal peptide" evidence="9">
    <location>
        <begin position="1"/>
        <end position="23"/>
    </location>
</feature>
<comment type="similarity">
    <text evidence="1">Belongs to the peptidase A1 family.</text>
</comment>
<organism evidence="11 12">
    <name type="scientific">Cadophora malorum</name>
    <dbReference type="NCBI Taxonomy" id="108018"/>
    <lineage>
        <taxon>Eukaryota</taxon>
        <taxon>Fungi</taxon>
        <taxon>Dikarya</taxon>
        <taxon>Ascomycota</taxon>
        <taxon>Pezizomycotina</taxon>
        <taxon>Leotiomycetes</taxon>
        <taxon>Helotiales</taxon>
        <taxon>Ploettnerulaceae</taxon>
        <taxon>Cadophora</taxon>
    </lineage>
</organism>
<keyword evidence="8" id="KW-1133">Transmembrane helix</keyword>
<evidence type="ECO:0000256" key="1">
    <source>
        <dbReference type="ARBA" id="ARBA00007447"/>
    </source>
</evidence>
<dbReference type="Proteomes" id="UP000664132">
    <property type="component" value="Unassembled WGS sequence"/>
</dbReference>
<feature type="compositionally biased region" description="Polar residues" evidence="7">
    <location>
        <begin position="528"/>
        <end position="543"/>
    </location>
</feature>
<keyword evidence="3 9" id="KW-0732">Signal</keyword>
<evidence type="ECO:0000259" key="10">
    <source>
        <dbReference type="PROSITE" id="PS51767"/>
    </source>
</evidence>
<evidence type="ECO:0000256" key="4">
    <source>
        <dbReference type="ARBA" id="ARBA00022750"/>
    </source>
</evidence>
<dbReference type="GO" id="GO:0004190">
    <property type="term" value="F:aspartic-type endopeptidase activity"/>
    <property type="evidence" value="ECO:0007669"/>
    <property type="project" value="UniProtKB-KW"/>
</dbReference>
<dbReference type="InterPro" id="IPR033121">
    <property type="entry name" value="PEPTIDASE_A1"/>
</dbReference>
<dbReference type="PROSITE" id="PS51767">
    <property type="entry name" value="PEPTIDASE_A1"/>
    <property type="match status" value="1"/>
</dbReference>
<name>A0A8H7THD2_9HELO</name>
<dbReference type="Pfam" id="PF00026">
    <property type="entry name" value="Asp"/>
    <property type="match status" value="1"/>
</dbReference>
<keyword evidence="4" id="KW-0064">Aspartyl protease</keyword>
<sequence length="603" mass="64939">MVTQSILCLLAYSLVTLVGFGSAAKVISYPVTRALPRNGQPLPRGITPRSNFQEILSNNKSRGAYYASVEVGTPAQKLSLMLGTGSSDIWVISDTATACNTGNCLTPFNPNTSQTISTVTAGGLNITYVDGYFARGDYITDLFAVGDNGEARVILQMGLANNMTNTTKTIEGIMGIGYSGQVATKQLYPNFMDQMVSNGLTNTKLYSLWLNSIDSDFGSILFGGIDTEKYYGTLYSMPIHKDRRGNYTAFTVGLTSMSITPEEGMSIPITKPSFSTPIVLESSTTIIYLPSDVVRTIYNTFDVTFRNSTPYVDCKYSNSSYMTFTFESGSVVNVAYSELINKIFVSTPEPTSLPFSDVCIMGILEGDGPGTYYLGDFFLRSAYVVFDLTNNRIGIAQSNQNSLKSNIVEVPSGAASIPQSTGVPFPSGTSGSTPSEDPSKPPSTPSETATEGSSSNTKAIAIGVGVAVPVIVLLAAAFGFCLWWRRRRHSRAHPVQPPAPVPVSELAGPSGKHNQMVDSYYGGGGLSPMSNTSELHSTSNVPNSPGDVRRSLTPTVPNASELPVYRDDRLDRPMSPNLNDYYEDRRPVSNLTAVPDFDAPVRR</sequence>
<dbReference type="PRINTS" id="PR00792">
    <property type="entry name" value="PEPSIN"/>
</dbReference>
<evidence type="ECO:0000256" key="9">
    <source>
        <dbReference type="SAM" id="SignalP"/>
    </source>
</evidence>
<keyword evidence="8" id="KW-0472">Membrane</keyword>
<feature type="region of interest" description="Disordered" evidence="7">
    <location>
        <begin position="524"/>
        <end position="603"/>
    </location>
</feature>
<dbReference type="EMBL" id="JAFJYH010000061">
    <property type="protein sequence ID" value="KAG4421680.1"/>
    <property type="molecule type" value="Genomic_DNA"/>
</dbReference>
<reference evidence="11" key="1">
    <citation type="submission" date="2021-02" db="EMBL/GenBank/DDBJ databases">
        <title>Genome sequence Cadophora malorum strain M34.</title>
        <authorList>
            <person name="Stefanovic E."/>
            <person name="Vu D."/>
            <person name="Scully C."/>
            <person name="Dijksterhuis J."/>
            <person name="Roader J."/>
            <person name="Houbraken J."/>
        </authorList>
    </citation>
    <scope>NUCLEOTIDE SEQUENCE</scope>
    <source>
        <strain evidence="11">M34</strain>
    </source>
</reference>
<feature type="region of interest" description="Disordered" evidence="7">
    <location>
        <begin position="415"/>
        <end position="455"/>
    </location>
</feature>
<comment type="caution">
    <text evidence="11">The sequence shown here is derived from an EMBL/GenBank/DDBJ whole genome shotgun (WGS) entry which is preliminary data.</text>
</comment>
<feature type="chain" id="PRO_5034873810" description="Peptidase A1 domain-containing protein" evidence="9">
    <location>
        <begin position="24"/>
        <end position="603"/>
    </location>
</feature>
<evidence type="ECO:0000256" key="5">
    <source>
        <dbReference type="ARBA" id="ARBA00022801"/>
    </source>
</evidence>
<evidence type="ECO:0000256" key="2">
    <source>
        <dbReference type="ARBA" id="ARBA00022670"/>
    </source>
</evidence>
<dbReference type="CDD" id="cd05474">
    <property type="entry name" value="SAP_like"/>
    <property type="match status" value="1"/>
</dbReference>
<evidence type="ECO:0000313" key="11">
    <source>
        <dbReference type="EMBL" id="KAG4421680.1"/>
    </source>
</evidence>
<evidence type="ECO:0000256" key="6">
    <source>
        <dbReference type="PIRSR" id="PIRSR601461-2"/>
    </source>
</evidence>
<keyword evidence="12" id="KW-1185">Reference proteome</keyword>
<protein>
    <recommendedName>
        <fullName evidence="10">Peptidase A1 domain-containing protein</fullName>
    </recommendedName>
</protein>
<keyword evidence="5" id="KW-0378">Hydrolase</keyword>
<evidence type="ECO:0000256" key="7">
    <source>
        <dbReference type="SAM" id="MobiDB-lite"/>
    </source>
</evidence>
<feature type="compositionally biased region" description="Polar residues" evidence="7">
    <location>
        <begin position="445"/>
        <end position="455"/>
    </location>
</feature>